<evidence type="ECO:0000256" key="1">
    <source>
        <dbReference type="ARBA" id="ARBA00007401"/>
    </source>
</evidence>
<keyword evidence="3" id="KW-0326">Glycosidase</keyword>
<proteinExistence type="inferred from homology"/>
<evidence type="ECO:0000259" key="8">
    <source>
        <dbReference type="Pfam" id="PF18565"/>
    </source>
</evidence>
<dbReference type="InParanoid" id="E4ZSY5"/>
<dbReference type="Pfam" id="PF18565">
    <property type="entry name" value="Glyco_hydro2_C5"/>
    <property type="match status" value="1"/>
</dbReference>
<evidence type="ECO:0000256" key="2">
    <source>
        <dbReference type="ARBA" id="ARBA00022801"/>
    </source>
</evidence>
<dbReference type="PANTHER" id="PTHR42732">
    <property type="entry name" value="BETA-GALACTOSIDASE"/>
    <property type="match status" value="1"/>
</dbReference>
<keyword evidence="11" id="KW-1185">Reference proteome</keyword>
<dbReference type="SUPFAM" id="SSF49303">
    <property type="entry name" value="beta-Galactosidase/glucuronidase domain"/>
    <property type="match status" value="1"/>
</dbReference>
<dbReference type="Pfam" id="PF16355">
    <property type="entry name" value="DUF4982"/>
    <property type="match status" value="1"/>
</dbReference>
<dbReference type="GO" id="GO:0005975">
    <property type="term" value="P:carbohydrate metabolic process"/>
    <property type="evidence" value="ECO:0007669"/>
    <property type="project" value="InterPro"/>
</dbReference>
<dbReference type="InterPro" id="IPR040605">
    <property type="entry name" value="Glyco_hydro2_dom5"/>
</dbReference>
<dbReference type="GeneID" id="13291041"/>
<reference evidence="11" key="1">
    <citation type="journal article" date="2011" name="Nat. Commun.">
        <title>Effector diversification within compartments of the Leptosphaeria maculans genome affected by Repeat-Induced Point mutations.</title>
        <authorList>
            <person name="Rouxel T."/>
            <person name="Grandaubert J."/>
            <person name="Hane J.K."/>
            <person name="Hoede C."/>
            <person name="van de Wouw A.P."/>
            <person name="Couloux A."/>
            <person name="Dominguez V."/>
            <person name="Anthouard V."/>
            <person name="Bally P."/>
            <person name="Bourras S."/>
            <person name="Cozijnsen A.J."/>
            <person name="Ciuffetti L.M."/>
            <person name="Degrave A."/>
            <person name="Dilmaghani A."/>
            <person name="Duret L."/>
            <person name="Fudal I."/>
            <person name="Goodwin S.B."/>
            <person name="Gout L."/>
            <person name="Glaser N."/>
            <person name="Linglin J."/>
            <person name="Kema G.H.J."/>
            <person name="Lapalu N."/>
            <person name="Lawrence C.B."/>
            <person name="May K."/>
            <person name="Meyer M."/>
            <person name="Ollivier B."/>
            <person name="Poulain J."/>
            <person name="Schoch C.L."/>
            <person name="Simon A."/>
            <person name="Spatafora J.W."/>
            <person name="Stachowiak A."/>
            <person name="Turgeon B.G."/>
            <person name="Tyler B.M."/>
            <person name="Vincent D."/>
            <person name="Weissenbach J."/>
            <person name="Amselem J."/>
            <person name="Quesneville H."/>
            <person name="Oliver R.P."/>
            <person name="Wincker P."/>
            <person name="Balesdent M.-H."/>
            <person name="Howlett B.J."/>
        </authorList>
    </citation>
    <scope>NUCLEOTIDE SEQUENCE [LARGE SCALE GENOMIC DNA]</scope>
    <source>
        <strain evidence="11">JN3 / isolate v23.1.3 / race Av1-4-5-6-7-8</strain>
    </source>
</reference>
<dbReference type="HOGENOM" id="CLU_006501_0_2_1"/>
<dbReference type="InterPro" id="IPR017853">
    <property type="entry name" value="GH"/>
</dbReference>
<dbReference type="InterPro" id="IPR032311">
    <property type="entry name" value="DUF4982"/>
</dbReference>
<dbReference type="OMA" id="FPKDRYW"/>
<dbReference type="Pfam" id="PF00703">
    <property type="entry name" value="Glyco_hydro_2"/>
    <property type="match status" value="1"/>
</dbReference>
<feature type="domain" description="Glycoside hydrolase family 2" evidence="8">
    <location>
        <begin position="796"/>
        <end position="898"/>
    </location>
</feature>
<dbReference type="eggNOG" id="KOG2024">
    <property type="taxonomic scope" value="Eukaryota"/>
</dbReference>
<evidence type="ECO:0000259" key="6">
    <source>
        <dbReference type="Pfam" id="PF02836"/>
    </source>
</evidence>
<dbReference type="Gene3D" id="3.20.20.80">
    <property type="entry name" value="Glycosidases"/>
    <property type="match status" value="1"/>
</dbReference>
<dbReference type="NCBIfam" id="NF041463">
    <property type="entry name" value="GalB"/>
    <property type="match status" value="1"/>
</dbReference>
<evidence type="ECO:0000313" key="10">
    <source>
        <dbReference type="EMBL" id="CBX94573.1"/>
    </source>
</evidence>
<dbReference type="InterPro" id="IPR006103">
    <property type="entry name" value="Glyco_hydro_2_cat"/>
</dbReference>
<evidence type="ECO:0000259" key="5">
    <source>
        <dbReference type="Pfam" id="PF00703"/>
    </source>
</evidence>
<dbReference type="VEuPathDB" id="FungiDB:LEMA_P120640.1"/>
<dbReference type="Gene3D" id="2.60.120.260">
    <property type="entry name" value="Galactose-binding domain-like"/>
    <property type="match status" value="1"/>
</dbReference>
<dbReference type="AlphaFoldDB" id="E4ZSY5"/>
<keyword evidence="2" id="KW-0378">Hydrolase</keyword>
<feature type="domain" description="Glycoside hydrolase family 2 catalytic" evidence="6">
    <location>
        <begin position="380"/>
        <end position="541"/>
    </location>
</feature>
<dbReference type="SUPFAM" id="SSF49785">
    <property type="entry name" value="Galactose-binding domain-like"/>
    <property type="match status" value="1"/>
</dbReference>
<dbReference type="InterPro" id="IPR006101">
    <property type="entry name" value="Glyco_hydro_2"/>
</dbReference>
<dbReference type="GO" id="GO:0004553">
    <property type="term" value="F:hydrolase activity, hydrolyzing O-glycosyl compounds"/>
    <property type="evidence" value="ECO:0007669"/>
    <property type="project" value="InterPro"/>
</dbReference>
<name>E4ZSY5_LEPMJ</name>
<dbReference type="Gene3D" id="2.60.40.10">
    <property type="entry name" value="Immunoglobulins"/>
    <property type="match status" value="3"/>
</dbReference>
<comment type="similarity">
    <text evidence="1">Belongs to the glycosyl hydrolase 2 family.</text>
</comment>
<accession>E4ZSY5</accession>
<dbReference type="Pfam" id="PF22666">
    <property type="entry name" value="Glyco_hydro_2_N2"/>
    <property type="match status" value="1"/>
</dbReference>
<feature type="domain" description="Beta-mannosidase-like galactose-binding" evidence="9">
    <location>
        <begin position="157"/>
        <end position="230"/>
    </location>
</feature>
<dbReference type="InterPro" id="IPR054593">
    <property type="entry name" value="Beta-mannosidase-like_N2"/>
</dbReference>
<dbReference type="Pfam" id="PF02836">
    <property type="entry name" value="Glyco_hydro_2_C"/>
    <property type="match status" value="1"/>
</dbReference>
<dbReference type="EMBL" id="FP929123">
    <property type="protein sequence ID" value="CBX94573.1"/>
    <property type="molecule type" value="Genomic_DNA"/>
</dbReference>
<dbReference type="InterPro" id="IPR008964">
    <property type="entry name" value="Invasin/intimin_cell_adhesion"/>
</dbReference>
<dbReference type="PANTHER" id="PTHR42732:SF1">
    <property type="entry name" value="BETA-MANNOSIDASE"/>
    <property type="match status" value="1"/>
</dbReference>
<dbReference type="PRINTS" id="PR00132">
    <property type="entry name" value="GLHYDRLASE2"/>
</dbReference>
<evidence type="ECO:0000259" key="9">
    <source>
        <dbReference type="Pfam" id="PF22666"/>
    </source>
</evidence>
<feature type="signal peptide" evidence="4">
    <location>
        <begin position="1"/>
        <end position="23"/>
    </location>
</feature>
<dbReference type="InterPro" id="IPR013783">
    <property type="entry name" value="Ig-like_fold"/>
</dbReference>
<dbReference type="STRING" id="985895.E4ZSY5"/>
<dbReference type="Proteomes" id="UP000002668">
    <property type="component" value="Genome"/>
</dbReference>
<feature type="domain" description="Glycoside hydrolase family 2 immunoglobulin-like beta-sandwich" evidence="5">
    <location>
        <begin position="260"/>
        <end position="372"/>
    </location>
</feature>
<sequence>MTPPALWLVSWGLLLLQSHFCDAKAIKLRQYDIPSSPSVGRERISINTDWQFWRSEKNPDGVTYDNRTDTPQGNITYLKPWVLPNANEFISDVANHFETPSSGPTVQIPYVDSSFDDGDWENVNLPHDWAIKGPFYVGDPTPIPGSMGRLPSQGVGWYRKKLSMTAQDSGKTVYLDIDGAMSYAIVWLNGQLVGGWPYGYNSFRLDLTPYLRPGDDNQLAIRLDNPLKSSRWYPGGGLYRNVWLTKVMPVHVAHYGTHIMTKDVSAKSATVELVVQVESKSNVSQQIDVATDIHIYDSKTGQACEKVAEFPRTSVALSAGKESSSASVTIENPQLWGPPPSQKPHLYVAVTRLLSNGSNTVVDTYETRFGIRSFTYSGDQGLSVNGERIRIQGVNQHCHDLGALGSAWNYRAAERQLEKLQELGVNAIRMAHNPPASELLDLTDRFGFVVMDEIFDVWERKKTDNDYHLIFADWHEPMLRSFLRRDRNHASIYSWSVGNEVGEQTCCGNRGFEIGSMLNKMVKEEDPTRPVTASMNTAKPNMTFPEAFDLISLNYQGEGIRDTPQYSWTNGTRTPPQYQAFHDKFPEKLISESESAAALSSRGTYIFPVSQLNSAPVNDTNGGGNSSLLYVSSYELHTTPFGSTADKVFAAQDAHPFVAGEFIWSGWDYLGEPDPYQQSRSSYFGVIDLAGFKKDRYYIYQSRWRPDLKIAHILPHWNWPDRVGLVTPVHVFTNGDEAELFVNGASQGRKKLGATEYRFRWDEVVYQPGEVHVVTYKNGTQWATSSVHTTGAATTIRLTADHKEITADGEDLSFVSLELVDKDGNLVRDANDHITFSISGPGEIVATDNGFQADWTPFPSLERDAFSGLALAIVRPKRGEKGSITVTATAAGLEAGSVDITAQ</sequence>
<dbReference type="InterPro" id="IPR008979">
    <property type="entry name" value="Galactose-bd-like_sf"/>
</dbReference>
<evidence type="ECO:0000256" key="3">
    <source>
        <dbReference type="ARBA" id="ARBA00023295"/>
    </source>
</evidence>
<gene>
    <name evidence="10" type="ORF">LEMA_P120640.1</name>
</gene>
<dbReference type="InterPro" id="IPR036156">
    <property type="entry name" value="Beta-gal/glucu_dom_sf"/>
</dbReference>
<dbReference type="InterPro" id="IPR051913">
    <property type="entry name" value="GH2_Domain-Containing"/>
</dbReference>
<dbReference type="InterPro" id="IPR048229">
    <property type="entry name" value="GalB-like"/>
</dbReference>
<evidence type="ECO:0000259" key="7">
    <source>
        <dbReference type="Pfam" id="PF16355"/>
    </source>
</evidence>
<keyword evidence="4" id="KW-0732">Signal</keyword>
<dbReference type="SUPFAM" id="SSF49373">
    <property type="entry name" value="Invasin/intimin cell-adhesion fragments"/>
    <property type="match status" value="1"/>
</dbReference>
<feature type="chain" id="PRO_5003192110" evidence="4">
    <location>
        <begin position="24"/>
        <end position="903"/>
    </location>
</feature>
<protein>
    <submittedName>
        <fullName evidence="10">Similar to beta-galactosidase</fullName>
    </submittedName>
</protein>
<feature type="domain" description="DUF4982" evidence="7">
    <location>
        <begin position="725"/>
        <end position="783"/>
    </location>
</feature>
<evidence type="ECO:0000256" key="4">
    <source>
        <dbReference type="SAM" id="SignalP"/>
    </source>
</evidence>
<evidence type="ECO:0000313" key="11">
    <source>
        <dbReference type="Proteomes" id="UP000002668"/>
    </source>
</evidence>
<dbReference type="OrthoDB" id="408532at2759"/>
<dbReference type="InterPro" id="IPR006102">
    <property type="entry name" value="Ig-like_GH2"/>
</dbReference>
<organism evidence="11">
    <name type="scientific">Leptosphaeria maculans (strain JN3 / isolate v23.1.3 / race Av1-4-5-6-7-8)</name>
    <name type="common">Blackleg fungus</name>
    <name type="synonym">Phoma lingam</name>
    <dbReference type="NCBI Taxonomy" id="985895"/>
    <lineage>
        <taxon>Eukaryota</taxon>
        <taxon>Fungi</taxon>
        <taxon>Dikarya</taxon>
        <taxon>Ascomycota</taxon>
        <taxon>Pezizomycotina</taxon>
        <taxon>Dothideomycetes</taxon>
        <taxon>Pleosporomycetidae</taxon>
        <taxon>Pleosporales</taxon>
        <taxon>Pleosporineae</taxon>
        <taxon>Leptosphaeriaceae</taxon>
        <taxon>Plenodomus</taxon>
        <taxon>Plenodomus lingam/Leptosphaeria maculans species complex</taxon>
    </lineage>
</organism>
<dbReference type="SUPFAM" id="SSF51445">
    <property type="entry name" value="(Trans)glycosidases"/>
    <property type="match status" value="1"/>
</dbReference>